<evidence type="ECO:0000313" key="2">
    <source>
        <dbReference type="Proteomes" id="UP000234748"/>
    </source>
</evidence>
<reference evidence="1 2" key="1">
    <citation type="submission" date="2017-11" db="EMBL/GenBank/DDBJ databases">
        <title>Comparitive Functional Genomics of Dry Heat Resistant strains isolated from the Viking Spacecraft.</title>
        <authorList>
            <person name="Seuylemezian A."/>
            <person name="Cooper K."/>
            <person name="Vaishampayan P."/>
        </authorList>
    </citation>
    <scope>NUCLEOTIDE SEQUENCE [LARGE SCALE GENOMIC DNA]</scope>
    <source>
        <strain evidence="1 2">V1-29</strain>
    </source>
</reference>
<accession>A0A2N5MC18</accession>
<dbReference type="Proteomes" id="UP000234748">
    <property type="component" value="Unassembled WGS sequence"/>
</dbReference>
<organism evidence="1 2">
    <name type="scientific">Peribacillus deserti</name>
    <dbReference type="NCBI Taxonomy" id="673318"/>
    <lineage>
        <taxon>Bacteria</taxon>
        <taxon>Bacillati</taxon>
        <taxon>Bacillota</taxon>
        <taxon>Bacilli</taxon>
        <taxon>Bacillales</taxon>
        <taxon>Bacillaceae</taxon>
        <taxon>Peribacillus</taxon>
    </lineage>
</organism>
<dbReference type="EMBL" id="PGUY01000001">
    <property type="protein sequence ID" value="PLT31883.1"/>
    <property type="molecule type" value="Genomic_DNA"/>
</dbReference>
<dbReference type="AlphaFoldDB" id="A0A2N5MC18"/>
<proteinExistence type="predicted"/>
<gene>
    <name evidence="1" type="ORF">CUU66_00180</name>
</gene>
<sequence>MKKLFLMTGMIMLLAGGMYPMSKQKASAEETIEPRSTWLWDTDQIETREEELLNFLESHFVTDVFLQINRDIGPDSYKQFIHQASNRNIKVHALDGAPGWVSPGGGVYQQLFFDWLQDYQSHVLPEEKFSGVHLDVEPYLYEGWDSQYGKTVLAYQNVVMSSYQSSKKLGLNLALDIPFWFDERKYSNKYGKGILSEWIINQTDSVTIMAYRNAAEGPNGIIGLVQNEMNYASLRNKKVSIGIETAESSEGNFLSFYDYNQSYMDNQLEMVRNQYQPLQSYNGFSIHSLHSWMIMKPTP</sequence>
<comment type="caution">
    <text evidence="1">The sequence shown here is derived from an EMBL/GenBank/DDBJ whole genome shotgun (WGS) entry which is preliminary data.</text>
</comment>
<dbReference type="OrthoDB" id="7054537at2"/>
<evidence type="ECO:0000313" key="1">
    <source>
        <dbReference type="EMBL" id="PLT31883.1"/>
    </source>
</evidence>
<protein>
    <submittedName>
        <fullName evidence="1">Amidase</fullName>
    </submittedName>
</protein>
<keyword evidence="2" id="KW-1185">Reference proteome</keyword>
<dbReference type="RefSeq" id="WP_101639664.1">
    <property type="nucleotide sequence ID" value="NZ_PGUY01000001.1"/>
</dbReference>
<name>A0A2N5MC18_9BACI</name>